<keyword evidence="3" id="KW-1185">Reference proteome</keyword>
<organism evidence="2 3">
    <name type="scientific">Escallonia rubra</name>
    <dbReference type="NCBI Taxonomy" id="112253"/>
    <lineage>
        <taxon>Eukaryota</taxon>
        <taxon>Viridiplantae</taxon>
        <taxon>Streptophyta</taxon>
        <taxon>Embryophyta</taxon>
        <taxon>Tracheophyta</taxon>
        <taxon>Spermatophyta</taxon>
        <taxon>Magnoliopsida</taxon>
        <taxon>eudicotyledons</taxon>
        <taxon>Gunneridae</taxon>
        <taxon>Pentapetalae</taxon>
        <taxon>asterids</taxon>
        <taxon>campanulids</taxon>
        <taxon>Escalloniales</taxon>
        <taxon>Escalloniaceae</taxon>
        <taxon>Escallonia</taxon>
    </lineage>
</organism>
<dbReference type="PANTHER" id="PTHR45978">
    <property type="entry name" value="SPX DOMAIN-CONTAINING PROTEIN 3"/>
    <property type="match status" value="1"/>
</dbReference>
<reference evidence="2" key="1">
    <citation type="submission" date="2022-12" db="EMBL/GenBank/DDBJ databases">
        <title>Draft genome assemblies for two species of Escallonia (Escalloniales).</title>
        <authorList>
            <person name="Chanderbali A."/>
            <person name="Dervinis C."/>
            <person name="Anghel I."/>
            <person name="Soltis D."/>
            <person name="Soltis P."/>
            <person name="Zapata F."/>
        </authorList>
    </citation>
    <scope>NUCLEOTIDE SEQUENCE</scope>
    <source>
        <strain evidence="2">UCBG92.1500</strain>
        <tissue evidence="2">Leaf</tissue>
    </source>
</reference>
<evidence type="ECO:0000313" key="2">
    <source>
        <dbReference type="EMBL" id="KAK2974397.1"/>
    </source>
</evidence>
<proteinExistence type="predicted"/>
<evidence type="ECO:0000313" key="3">
    <source>
        <dbReference type="Proteomes" id="UP001187471"/>
    </source>
</evidence>
<protein>
    <recommendedName>
        <fullName evidence="1">SPX domain-containing protein</fullName>
    </recommendedName>
</protein>
<dbReference type="AlphaFoldDB" id="A0AA88QT62"/>
<feature type="domain" description="SPX" evidence="1">
    <location>
        <begin position="1"/>
        <end position="167"/>
    </location>
</feature>
<gene>
    <name evidence="2" type="ORF">RJ640_021253</name>
</gene>
<dbReference type="EMBL" id="JAVXUO010002322">
    <property type="protein sequence ID" value="KAK2974397.1"/>
    <property type="molecule type" value="Genomic_DNA"/>
</dbReference>
<accession>A0AA88QT62</accession>
<name>A0AA88QT62_9ASTE</name>
<dbReference type="InterPro" id="IPR031142">
    <property type="entry name" value="SPX_prot"/>
</dbReference>
<dbReference type="InterPro" id="IPR004331">
    <property type="entry name" value="SPX_dom"/>
</dbReference>
<dbReference type="PANTHER" id="PTHR45978:SF1">
    <property type="entry name" value="SPX DOMAIN-CONTAINING PROTEIN"/>
    <property type="match status" value="1"/>
</dbReference>
<dbReference type="Pfam" id="PF03105">
    <property type="entry name" value="SPX"/>
    <property type="match status" value="1"/>
</dbReference>
<evidence type="ECO:0000259" key="1">
    <source>
        <dbReference type="PROSITE" id="PS51382"/>
    </source>
</evidence>
<dbReference type="Proteomes" id="UP001187471">
    <property type="component" value="Unassembled WGS sequence"/>
</dbReference>
<comment type="caution">
    <text evidence="2">The sequence shown here is derived from an EMBL/GenBank/DDBJ whole genome shotgun (WGS) entry which is preliminary data.</text>
</comment>
<dbReference type="GO" id="GO:0016036">
    <property type="term" value="P:cellular response to phosphate starvation"/>
    <property type="evidence" value="ECO:0007669"/>
    <property type="project" value="InterPro"/>
</dbReference>
<sequence length="198" mass="23326">MKFGKNLRNEITEKLPEWEGEFISYKYLKKQLNLIAPPWHDEETKRPRKRPRMATDNCLVMEERNTNHTGEETGFIQLLRDDFEKINLFCDDKEAEYVNRLKELRDEVAVLEGSGGNATQVIRDLLDFHREMVLLLRYGVLNLEGLLKIVKKHKKKTGSFVLSPFMLRVLQQPFFSTDLLHKLLRECEATLRQLLLPI</sequence>
<dbReference type="PROSITE" id="PS51382">
    <property type="entry name" value="SPX"/>
    <property type="match status" value="1"/>
</dbReference>